<keyword evidence="3" id="KW-1185">Reference proteome</keyword>
<evidence type="ECO:0000313" key="3">
    <source>
        <dbReference type="Proteomes" id="UP001054945"/>
    </source>
</evidence>
<accession>A0AAV4XWP7</accession>
<name>A0AAV4XWP7_CAEEX</name>
<proteinExistence type="predicted"/>
<sequence>MEHNKEGKTFFEPVREGPGTRLRTRCDTEENVHQMGQQASEEGEFPKQSFFYSSLSEISWDTGPFLFRISDWNALQLGYLA</sequence>
<comment type="caution">
    <text evidence="2">The sequence shown here is derived from an EMBL/GenBank/DDBJ whole genome shotgun (WGS) entry which is preliminary data.</text>
</comment>
<dbReference type="Proteomes" id="UP001054945">
    <property type="component" value="Unassembled WGS sequence"/>
</dbReference>
<evidence type="ECO:0000256" key="1">
    <source>
        <dbReference type="SAM" id="MobiDB-lite"/>
    </source>
</evidence>
<protein>
    <submittedName>
        <fullName evidence="2">Uncharacterized protein</fullName>
    </submittedName>
</protein>
<feature type="compositionally biased region" description="Basic and acidic residues" evidence="1">
    <location>
        <begin position="1"/>
        <end position="15"/>
    </location>
</feature>
<feature type="region of interest" description="Disordered" evidence="1">
    <location>
        <begin position="1"/>
        <end position="22"/>
    </location>
</feature>
<gene>
    <name evidence="2" type="ORF">CEXT_407011</name>
</gene>
<organism evidence="2 3">
    <name type="scientific">Caerostris extrusa</name>
    <name type="common">Bark spider</name>
    <name type="synonym">Caerostris bankana</name>
    <dbReference type="NCBI Taxonomy" id="172846"/>
    <lineage>
        <taxon>Eukaryota</taxon>
        <taxon>Metazoa</taxon>
        <taxon>Ecdysozoa</taxon>
        <taxon>Arthropoda</taxon>
        <taxon>Chelicerata</taxon>
        <taxon>Arachnida</taxon>
        <taxon>Araneae</taxon>
        <taxon>Araneomorphae</taxon>
        <taxon>Entelegynae</taxon>
        <taxon>Araneoidea</taxon>
        <taxon>Araneidae</taxon>
        <taxon>Caerostris</taxon>
    </lineage>
</organism>
<reference evidence="2 3" key="1">
    <citation type="submission" date="2021-06" db="EMBL/GenBank/DDBJ databases">
        <title>Caerostris extrusa draft genome.</title>
        <authorList>
            <person name="Kono N."/>
            <person name="Arakawa K."/>
        </authorList>
    </citation>
    <scope>NUCLEOTIDE SEQUENCE [LARGE SCALE GENOMIC DNA]</scope>
</reference>
<dbReference type="EMBL" id="BPLR01000993">
    <property type="protein sequence ID" value="GIY99013.1"/>
    <property type="molecule type" value="Genomic_DNA"/>
</dbReference>
<dbReference type="AlphaFoldDB" id="A0AAV4XWP7"/>
<evidence type="ECO:0000313" key="2">
    <source>
        <dbReference type="EMBL" id="GIY99013.1"/>
    </source>
</evidence>